<dbReference type="Pfam" id="PF13639">
    <property type="entry name" value="zf-RING_2"/>
    <property type="match status" value="1"/>
</dbReference>
<feature type="region of interest" description="Disordered" evidence="9">
    <location>
        <begin position="264"/>
        <end position="349"/>
    </location>
</feature>
<comment type="catalytic activity">
    <reaction evidence="1">
        <text>S-ubiquitinyl-[E2 ubiquitin-conjugating enzyme]-L-cysteine + [acceptor protein]-L-lysine = [E2 ubiquitin-conjugating enzyme]-L-cysteine + N(6)-ubiquitinyl-[acceptor protein]-L-lysine.</text>
        <dbReference type="EC" id="2.3.2.27"/>
    </reaction>
</comment>
<evidence type="ECO:0000256" key="5">
    <source>
        <dbReference type="ARBA" id="ARBA00022771"/>
    </source>
</evidence>
<feature type="compositionally biased region" description="Polar residues" evidence="9">
    <location>
        <begin position="319"/>
        <end position="329"/>
    </location>
</feature>
<dbReference type="PANTHER" id="PTHR22937:SF163">
    <property type="entry name" value="RING-TYPE E3 UBIQUITIN TRANSFERASE"/>
    <property type="match status" value="1"/>
</dbReference>
<evidence type="ECO:0000313" key="12">
    <source>
        <dbReference type="Proteomes" id="UP000289738"/>
    </source>
</evidence>
<dbReference type="Proteomes" id="UP000289738">
    <property type="component" value="Chromosome B05"/>
</dbReference>
<dbReference type="InterPro" id="IPR013083">
    <property type="entry name" value="Znf_RING/FYVE/PHD"/>
</dbReference>
<proteinExistence type="predicted"/>
<dbReference type="PANTHER" id="PTHR22937">
    <property type="entry name" value="E3 UBIQUITIN-PROTEIN LIGASE RNF165"/>
    <property type="match status" value="1"/>
</dbReference>
<dbReference type="InterPro" id="IPR001841">
    <property type="entry name" value="Znf_RING"/>
</dbReference>
<dbReference type="Gene3D" id="3.30.40.10">
    <property type="entry name" value="Zinc/RING finger domain, C3HC4 (zinc finger)"/>
    <property type="match status" value="1"/>
</dbReference>
<dbReference type="GO" id="GO:0008270">
    <property type="term" value="F:zinc ion binding"/>
    <property type="evidence" value="ECO:0007669"/>
    <property type="project" value="UniProtKB-KW"/>
</dbReference>
<keyword evidence="4" id="KW-0479">Metal-binding</keyword>
<evidence type="ECO:0000313" key="11">
    <source>
        <dbReference type="EMBL" id="RYR11102.1"/>
    </source>
</evidence>
<evidence type="ECO:0000256" key="9">
    <source>
        <dbReference type="SAM" id="MobiDB-lite"/>
    </source>
</evidence>
<dbReference type="EC" id="2.3.2.27" evidence="2"/>
<evidence type="ECO:0000256" key="4">
    <source>
        <dbReference type="ARBA" id="ARBA00022723"/>
    </source>
</evidence>
<evidence type="ECO:0000256" key="3">
    <source>
        <dbReference type="ARBA" id="ARBA00022679"/>
    </source>
</evidence>
<evidence type="ECO:0000256" key="7">
    <source>
        <dbReference type="ARBA" id="ARBA00022833"/>
    </source>
</evidence>
<keyword evidence="3" id="KW-0808">Transferase</keyword>
<keyword evidence="5 8" id="KW-0863">Zinc-finger</keyword>
<feature type="compositionally biased region" description="Low complexity" evidence="9">
    <location>
        <begin position="300"/>
        <end position="316"/>
    </location>
</feature>
<organism evidence="11 12">
    <name type="scientific">Arachis hypogaea</name>
    <name type="common">Peanut</name>
    <dbReference type="NCBI Taxonomy" id="3818"/>
    <lineage>
        <taxon>Eukaryota</taxon>
        <taxon>Viridiplantae</taxon>
        <taxon>Streptophyta</taxon>
        <taxon>Embryophyta</taxon>
        <taxon>Tracheophyta</taxon>
        <taxon>Spermatophyta</taxon>
        <taxon>Magnoliopsida</taxon>
        <taxon>eudicotyledons</taxon>
        <taxon>Gunneridae</taxon>
        <taxon>Pentapetalae</taxon>
        <taxon>rosids</taxon>
        <taxon>fabids</taxon>
        <taxon>Fabales</taxon>
        <taxon>Fabaceae</taxon>
        <taxon>Papilionoideae</taxon>
        <taxon>50 kb inversion clade</taxon>
        <taxon>dalbergioids sensu lato</taxon>
        <taxon>Dalbergieae</taxon>
        <taxon>Pterocarpus clade</taxon>
        <taxon>Arachis</taxon>
    </lineage>
</organism>
<evidence type="ECO:0000256" key="6">
    <source>
        <dbReference type="ARBA" id="ARBA00022786"/>
    </source>
</evidence>
<dbReference type="SMART" id="SM00184">
    <property type="entry name" value="RING"/>
    <property type="match status" value="1"/>
</dbReference>
<feature type="region of interest" description="Disordered" evidence="9">
    <location>
        <begin position="473"/>
        <end position="493"/>
    </location>
</feature>
<evidence type="ECO:0000256" key="2">
    <source>
        <dbReference type="ARBA" id="ARBA00012483"/>
    </source>
</evidence>
<feature type="region of interest" description="Disordered" evidence="9">
    <location>
        <begin position="371"/>
        <end position="391"/>
    </location>
</feature>
<feature type="domain" description="RING-type" evidence="10">
    <location>
        <begin position="678"/>
        <end position="719"/>
    </location>
</feature>
<keyword evidence="12" id="KW-1185">Reference proteome</keyword>
<keyword evidence="7" id="KW-0862">Zinc</keyword>
<gene>
    <name evidence="11" type="ORF">Ahy_B05g079588</name>
</gene>
<keyword evidence="6" id="KW-0833">Ubl conjugation pathway</keyword>
<protein>
    <recommendedName>
        <fullName evidence="2">RING-type E3 ubiquitin transferase</fullName>
        <ecNumber evidence="2">2.3.2.27</ecNumber>
    </recommendedName>
</protein>
<dbReference type="InterPro" id="IPR045191">
    <property type="entry name" value="MBR1/2-like"/>
</dbReference>
<name>A0A444ZA97_ARAHY</name>
<dbReference type="GO" id="GO:0061630">
    <property type="term" value="F:ubiquitin protein ligase activity"/>
    <property type="evidence" value="ECO:0007669"/>
    <property type="project" value="UniProtKB-EC"/>
</dbReference>
<dbReference type="EMBL" id="SDMP01000015">
    <property type="protein sequence ID" value="RYR11102.1"/>
    <property type="molecule type" value="Genomic_DNA"/>
</dbReference>
<evidence type="ECO:0000259" key="10">
    <source>
        <dbReference type="PROSITE" id="PS50089"/>
    </source>
</evidence>
<dbReference type="STRING" id="3818.A0A444ZA97"/>
<dbReference type="SUPFAM" id="SSF57850">
    <property type="entry name" value="RING/U-box"/>
    <property type="match status" value="1"/>
</dbReference>
<accession>A0A444ZA97</accession>
<sequence>MRVFTTPSSTSDTGEKNREVSIMLPINNNNAAAEIIHINDEKLDLESSFPRDHREASIMLPINNNNAGAEIIHISDEEPDLESSLSEMTTTLSISGTDNNNAVLFFENVSSSFAGPMDHREASIMLPINNNNAGAEIIYISDEEPDLESSLSDVNINSAPSILSTTEQTNQPTSNLLTLQRNLRINTANNNHQQDGVSLDLSLHQFGGDGGGSSSTMDVTDGGTGGGGGGGDGLLMRVFNNTSTRRIMPMKRTAPDYAHREFTVGESSSDGGAGGGSVAQPMAAPKRRPIANENEAVRISSSSSNTCTCTPSPTCPLHASTNNNISSSSREQRHETANNNNNPQNVVRVPSSLSPISEMQRALQSGSFQVLQPTTTTPPPPPNNNNNNATLGILELDDDSFIYPQPVFDSSHHHQVHHGHQRYFSSADTSPFRPASINYMENLPHHQYAGSSSSSPSPHPWSTVIRPRAIPSLSLPHRVGGSNRESDTGNNYPSGRGIITVTHNRGNSSSSTQLVESLVQNAGTPSAFQHLSDAALAWIGRLNSHDATLTRMSSSSTTDNTHHRPLRASAIAEEAYNLPTYFADDSRRLRRESRNAIQHLPSGDSVRELEELLILDYSNLLASIEEEEDANLPQYEPLADGQRVTNPDLRLTETEVAACIGQEIFQTVGQQPQNIDACGICQKDYVHGEELGRLDCAHRYHLSCIRQWLLIKNRCPVCKKMALTIIDLEDDEEHTMSL</sequence>
<evidence type="ECO:0000256" key="8">
    <source>
        <dbReference type="PROSITE-ProRule" id="PRU00175"/>
    </source>
</evidence>
<dbReference type="PROSITE" id="PS50089">
    <property type="entry name" value="ZF_RING_2"/>
    <property type="match status" value="1"/>
</dbReference>
<evidence type="ECO:0000256" key="1">
    <source>
        <dbReference type="ARBA" id="ARBA00000900"/>
    </source>
</evidence>
<reference evidence="11 12" key="1">
    <citation type="submission" date="2019-01" db="EMBL/GenBank/DDBJ databases">
        <title>Sequencing of cultivated peanut Arachis hypogaea provides insights into genome evolution and oil improvement.</title>
        <authorList>
            <person name="Chen X."/>
        </authorList>
    </citation>
    <scope>NUCLEOTIDE SEQUENCE [LARGE SCALE GENOMIC DNA]</scope>
    <source>
        <strain evidence="12">cv. Fuhuasheng</strain>
        <tissue evidence="11">Leaves</tissue>
    </source>
</reference>
<dbReference type="AlphaFoldDB" id="A0A444ZA97"/>
<comment type="caution">
    <text evidence="11">The sequence shown here is derived from an EMBL/GenBank/DDBJ whole genome shotgun (WGS) entry which is preliminary data.</text>
</comment>